<reference evidence="1" key="1">
    <citation type="submission" date="2014-09" db="EMBL/GenBank/DDBJ databases">
        <authorList>
            <person name="Magalhaes I.L.F."/>
            <person name="Oliveira U."/>
            <person name="Santos F.R."/>
            <person name="Vidigal T.H.D.A."/>
            <person name="Brescovit A.D."/>
            <person name="Santos A.J."/>
        </authorList>
    </citation>
    <scope>NUCLEOTIDE SEQUENCE</scope>
    <source>
        <tissue evidence="1">Shoot tissue taken approximately 20 cm above the soil surface</tissue>
    </source>
</reference>
<protein>
    <submittedName>
        <fullName evidence="1">Uncharacterized protein</fullName>
    </submittedName>
</protein>
<accession>A0A0A9HQT4</accession>
<organism evidence="1">
    <name type="scientific">Arundo donax</name>
    <name type="common">Giant reed</name>
    <name type="synonym">Donax arundinaceus</name>
    <dbReference type="NCBI Taxonomy" id="35708"/>
    <lineage>
        <taxon>Eukaryota</taxon>
        <taxon>Viridiplantae</taxon>
        <taxon>Streptophyta</taxon>
        <taxon>Embryophyta</taxon>
        <taxon>Tracheophyta</taxon>
        <taxon>Spermatophyta</taxon>
        <taxon>Magnoliopsida</taxon>
        <taxon>Liliopsida</taxon>
        <taxon>Poales</taxon>
        <taxon>Poaceae</taxon>
        <taxon>PACMAD clade</taxon>
        <taxon>Arundinoideae</taxon>
        <taxon>Arundineae</taxon>
        <taxon>Arundo</taxon>
    </lineage>
</organism>
<dbReference type="AlphaFoldDB" id="A0A0A9HQT4"/>
<name>A0A0A9HQT4_ARUDO</name>
<dbReference type="EMBL" id="GBRH01159722">
    <property type="protein sequence ID" value="JAE38174.1"/>
    <property type="molecule type" value="Transcribed_RNA"/>
</dbReference>
<sequence length="16" mass="1792">MGVQLNIQSLFPFGQI</sequence>
<proteinExistence type="predicted"/>
<reference evidence="1" key="2">
    <citation type="journal article" date="2015" name="Data Brief">
        <title>Shoot transcriptome of the giant reed, Arundo donax.</title>
        <authorList>
            <person name="Barrero R.A."/>
            <person name="Guerrero F.D."/>
            <person name="Moolhuijzen P."/>
            <person name="Goolsby J.A."/>
            <person name="Tidwell J."/>
            <person name="Bellgard S.E."/>
            <person name="Bellgard M.I."/>
        </authorList>
    </citation>
    <scope>NUCLEOTIDE SEQUENCE</scope>
    <source>
        <tissue evidence="1">Shoot tissue taken approximately 20 cm above the soil surface</tissue>
    </source>
</reference>
<evidence type="ECO:0000313" key="1">
    <source>
        <dbReference type="EMBL" id="JAE38174.1"/>
    </source>
</evidence>